<evidence type="ECO:0000313" key="2">
    <source>
        <dbReference type="EMBL" id="EJU02078.1"/>
    </source>
</evidence>
<name>M5GD07_DACPD</name>
<organism evidence="2 3">
    <name type="scientific">Dacryopinax primogenitus (strain DJM 731)</name>
    <name type="common">Brown rot fungus</name>
    <dbReference type="NCBI Taxonomy" id="1858805"/>
    <lineage>
        <taxon>Eukaryota</taxon>
        <taxon>Fungi</taxon>
        <taxon>Dikarya</taxon>
        <taxon>Basidiomycota</taxon>
        <taxon>Agaricomycotina</taxon>
        <taxon>Dacrymycetes</taxon>
        <taxon>Dacrymycetales</taxon>
        <taxon>Dacrymycetaceae</taxon>
        <taxon>Dacryopinax</taxon>
    </lineage>
</organism>
<evidence type="ECO:0000313" key="3">
    <source>
        <dbReference type="Proteomes" id="UP000030653"/>
    </source>
</evidence>
<protein>
    <submittedName>
        <fullName evidence="2">Uncharacterized protein</fullName>
    </submittedName>
</protein>
<sequence length="166" mass="19075">MAQCLKLLFCTLFRWMDLSTWRIDLLLMLLNGFQKQEESWLCKAFPQQGSWLPAVWDKEGPHKLNAIIPMTLKMESTEDLAAAPLASKTESKGSGMGDCGSELRKEQLAELFNLLVEKMEAYMFQLSLVRDAYALQEWEIARASSSMDLCRPIMVMHQLWAYMDIS</sequence>
<reference evidence="2 3" key="1">
    <citation type="journal article" date="2012" name="Science">
        <title>The Paleozoic origin of enzymatic lignin decomposition reconstructed from 31 fungal genomes.</title>
        <authorList>
            <person name="Floudas D."/>
            <person name="Binder M."/>
            <person name="Riley R."/>
            <person name="Barry K."/>
            <person name="Blanchette R.A."/>
            <person name="Henrissat B."/>
            <person name="Martinez A.T."/>
            <person name="Otillar R."/>
            <person name="Spatafora J.W."/>
            <person name="Yadav J.S."/>
            <person name="Aerts A."/>
            <person name="Benoit I."/>
            <person name="Boyd A."/>
            <person name="Carlson A."/>
            <person name="Copeland A."/>
            <person name="Coutinho P.M."/>
            <person name="de Vries R.P."/>
            <person name="Ferreira P."/>
            <person name="Findley K."/>
            <person name="Foster B."/>
            <person name="Gaskell J."/>
            <person name="Glotzer D."/>
            <person name="Gorecki P."/>
            <person name="Heitman J."/>
            <person name="Hesse C."/>
            <person name="Hori C."/>
            <person name="Igarashi K."/>
            <person name="Jurgens J.A."/>
            <person name="Kallen N."/>
            <person name="Kersten P."/>
            <person name="Kohler A."/>
            <person name="Kuees U."/>
            <person name="Kumar T.K.A."/>
            <person name="Kuo A."/>
            <person name="LaButti K."/>
            <person name="Larrondo L.F."/>
            <person name="Lindquist E."/>
            <person name="Ling A."/>
            <person name="Lombard V."/>
            <person name="Lucas S."/>
            <person name="Lundell T."/>
            <person name="Martin R."/>
            <person name="McLaughlin D.J."/>
            <person name="Morgenstern I."/>
            <person name="Morin E."/>
            <person name="Murat C."/>
            <person name="Nagy L.G."/>
            <person name="Nolan M."/>
            <person name="Ohm R.A."/>
            <person name="Patyshakuliyeva A."/>
            <person name="Rokas A."/>
            <person name="Ruiz-Duenas F.J."/>
            <person name="Sabat G."/>
            <person name="Salamov A."/>
            <person name="Samejima M."/>
            <person name="Schmutz J."/>
            <person name="Slot J.C."/>
            <person name="St John F."/>
            <person name="Stenlid J."/>
            <person name="Sun H."/>
            <person name="Sun S."/>
            <person name="Syed K."/>
            <person name="Tsang A."/>
            <person name="Wiebenga A."/>
            <person name="Young D."/>
            <person name="Pisabarro A."/>
            <person name="Eastwood D.C."/>
            <person name="Martin F."/>
            <person name="Cullen D."/>
            <person name="Grigoriev I.V."/>
            <person name="Hibbett D.S."/>
        </authorList>
    </citation>
    <scope>NUCLEOTIDE SEQUENCE [LARGE SCALE GENOMIC DNA]</scope>
    <source>
        <strain evidence="2 3">DJM-731 SS1</strain>
    </source>
</reference>
<dbReference type="GeneID" id="63686173"/>
<dbReference type="RefSeq" id="XP_040628975.1">
    <property type="nucleotide sequence ID" value="XM_040771111.1"/>
</dbReference>
<keyword evidence="3" id="KW-1185">Reference proteome</keyword>
<keyword evidence="1" id="KW-0732">Signal</keyword>
<proteinExistence type="predicted"/>
<evidence type="ECO:0000256" key="1">
    <source>
        <dbReference type="SAM" id="SignalP"/>
    </source>
</evidence>
<gene>
    <name evidence="2" type="ORF">DACRYDRAFT_15498</name>
</gene>
<feature type="signal peptide" evidence="1">
    <location>
        <begin position="1"/>
        <end position="20"/>
    </location>
</feature>
<feature type="chain" id="PRO_5004067771" evidence="1">
    <location>
        <begin position="21"/>
        <end position="166"/>
    </location>
</feature>
<dbReference type="AlphaFoldDB" id="M5GD07"/>
<accession>M5GD07</accession>
<dbReference type="Proteomes" id="UP000030653">
    <property type="component" value="Unassembled WGS sequence"/>
</dbReference>
<dbReference type="EMBL" id="JH795862">
    <property type="protein sequence ID" value="EJU02078.1"/>
    <property type="molecule type" value="Genomic_DNA"/>
</dbReference>
<dbReference type="HOGENOM" id="CLU_1602663_0_0_1"/>